<proteinExistence type="predicted"/>
<gene>
    <name evidence="1" type="ORF">DPMN_130980</name>
</gene>
<dbReference type="AlphaFoldDB" id="A0A9D4HC01"/>
<dbReference type="Proteomes" id="UP000828390">
    <property type="component" value="Unassembled WGS sequence"/>
</dbReference>
<keyword evidence="2" id="KW-1185">Reference proteome</keyword>
<sequence>MIILNTLRSFSSPTEISVLHESTWTGDIRCPSDCGSNASVTLRIVSVGEDGVTGIASLGRTGNGVHVAGSYSSYTKHLILQVSLSVSMITPRFLD</sequence>
<reference evidence="1" key="1">
    <citation type="journal article" date="2019" name="bioRxiv">
        <title>The Genome of the Zebra Mussel, Dreissena polymorpha: A Resource for Invasive Species Research.</title>
        <authorList>
            <person name="McCartney M.A."/>
            <person name="Auch B."/>
            <person name="Kono T."/>
            <person name="Mallez S."/>
            <person name="Zhang Y."/>
            <person name="Obille A."/>
            <person name="Becker A."/>
            <person name="Abrahante J.E."/>
            <person name="Garbe J."/>
            <person name="Badalamenti J.P."/>
            <person name="Herman A."/>
            <person name="Mangelson H."/>
            <person name="Liachko I."/>
            <person name="Sullivan S."/>
            <person name="Sone E.D."/>
            <person name="Koren S."/>
            <person name="Silverstein K.A.T."/>
            <person name="Beckman K.B."/>
            <person name="Gohl D.M."/>
        </authorList>
    </citation>
    <scope>NUCLEOTIDE SEQUENCE</scope>
    <source>
        <strain evidence="1">Duluth1</strain>
        <tissue evidence="1">Whole animal</tissue>
    </source>
</reference>
<protein>
    <submittedName>
        <fullName evidence="1">Uncharacterized protein</fullName>
    </submittedName>
</protein>
<reference evidence="1" key="2">
    <citation type="submission" date="2020-11" db="EMBL/GenBank/DDBJ databases">
        <authorList>
            <person name="McCartney M.A."/>
            <person name="Auch B."/>
            <person name="Kono T."/>
            <person name="Mallez S."/>
            <person name="Becker A."/>
            <person name="Gohl D.M."/>
            <person name="Silverstein K.A.T."/>
            <person name="Koren S."/>
            <person name="Bechman K.B."/>
            <person name="Herman A."/>
            <person name="Abrahante J.E."/>
            <person name="Garbe J."/>
        </authorList>
    </citation>
    <scope>NUCLEOTIDE SEQUENCE</scope>
    <source>
        <strain evidence="1">Duluth1</strain>
        <tissue evidence="1">Whole animal</tissue>
    </source>
</reference>
<evidence type="ECO:0000313" key="1">
    <source>
        <dbReference type="EMBL" id="KAH3828992.1"/>
    </source>
</evidence>
<name>A0A9D4HC01_DREPO</name>
<organism evidence="1 2">
    <name type="scientific">Dreissena polymorpha</name>
    <name type="common">Zebra mussel</name>
    <name type="synonym">Mytilus polymorpha</name>
    <dbReference type="NCBI Taxonomy" id="45954"/>
    <lineage>
        <taxon>Eukaryota</taxon>
        <taxon>Metazoa</taxon>
        <taxon>Spiralia</taxon>
        <taxon>Lophotrochozoa</taxon>
        <taxon>Mollusca</taxon>
        <taxon>Bivalvia</taxon>
        <taxon>Autobranchia</taxon>
        <taxon>Heteroconchia</taxon>
        <taxon>Euheterodonta</taxon>
        <taxon>Imparidentia</taxon>
        <taxon>Neoheterodontei</taxon>
        <taxon>Myida</taxon>
        <taxon>Dreissenoidea</taxon>
        <taxon>Dreissenidae</taxon>
        <taxon>Dreissena</taxon>
    </lineage>
</organism>
<dbReference type="EMBL" id="JAIWYP010000005">
    <property type="protein sequence ID" value="KAH3828992.1"/>
    <property type="molecule type" value="Genomic_DNA"/>
</dbReference>
<comment type="caution">
    <text evidence="1">The sequence shown here is derived from an EMBL/GenBank/DDBJ whole genome shotgun (WGS) entry which is preliminary data.</text>
</comment>
<accession>A0A9D4HC01</accession>
<evidence type="ECO:0000313" key="2">
    <source>
        <dbReference type="Proteomes" id="UP000828390"/>
    </source>
</evidence>